<evidence type="ECO:0000259" key="1">
    <source>
        <dbReference type="Pfam" id="PF01168"/>
    </source>
</evidence>
<dbReference type="PANTHER" id="PTHR28004">
    <property type="entry name" value="ZGC:162816-RELATED"/>
    <property type="match status" value="1"/>
</dbReference>
<dbReference type="CDD" id="cd06814">
    <property type="entry name" value="PLPDE_III_DSD_D-TA_like_3"/>
    <property type="match status" value="1"/>
</dbReference>
<dbReference type="GO" id="GO:0036088">
    <property type="term" value="P:D-serine catabolic process"/>
    <property type="evidence" value="ECO:0007669"/>
    <property type="project" value="TreeGrafter"/>
</dbReference>
<dbReference type="GO" id="GO:0008721">
    <property type="term" value="F:D-serine ammonia-lyase activity"/>
    <property type="evidence" value="ECO:0007669"/>
    <property type="project" value="TreeGrafter"/>
</dbReference>
<evidence type="ECO:0000313" key="3">
    <source>
        <dbReference type="Proteomes" id="UP000074561"/>
    </source>
</evidence>
<dbReference type="RefSeq" id="WP_082792513.1">
    <property type="nucleotide sequence ID" value="NZ_CP013234.1"/>
</dbReference>
<dbReference type="PANTHER" id="PTHR28004:SF2">
    <property type="entry name" value="D-SERINE DEHYDRATASE"/>
    <property type="match status" value="1"/>
</dbReference>
<dbReference type="STRING" id="279113.CPter91_0206"/>
<dbReference type="InterPro" id="IPR029066">
    <property type="entry name" value="PLP-binding_barrel"/>
</dbReference>
<feature type="domain" description="Alanine racemase N-terminal" evidence="1">
    <location>
        <begin position="38"/>
        <end position="273"/>
    </location>
</feature>
<proteinExistence type="predicted"/>
<accession>A0A127PYC9</accession>
<dbReference type="PATRIC" id="fig|279113.9.peg.206"/>
<organism evidence="2 3">
    <name type="scientific">Collimonas pratensis</name>
    <dbReference type="NCBI Taxonomy" id="279113"/>
    <lineage>
        <taxon>Bacteria</taxon>
        <taxon>Pseudomonadati</taxon>
        <taxon>Pseudomonadota</taxon>
        <taxon>Betaproteobacteria</taxon>
        <taxon>Burkholderiales</taxon>
        <taxon>Oxalobacteraceae</taxon>
        <taxon>Collimonas</taxon>
    </lineage>
</organism>
<reference evidence="2 3" key="1">
    <citation type="submission" date="2015-11" db="EMBL/GenBank/DDBJ databases">
        <title>Exploring the genomic traits of fungus-feeding bacterial genus Collimonas.</title>
        <authorList>
            <person name="Song C."/>
            <person name="Schmidt R."/>
            <person name="de Jager V."/>
            <person name="Krzyzanowska D."/>
            <person name="Jongedijk E."/>
            <person name="Cankar K."/>
            <person name="Beekwilder J."/>
            <person name="van Veen A."/>
            <person name="de Boer W."/>
            <person name="van Veen J.A."/>
            <person name="Garbeva P."/>
        </authorList>
    </citation>
    <scope>NUCLEOTIDE SEQUENCE [LARGE SCALE GENOMIC DNA]</scope>
    <source>
        <strain evidence="2 3">Ter91</strain>
    </source>
</reference>
<gene>
    <name evidence="2" type="ORF">CPter91_0206</name>
</gene>
<dbReference type="SUPFAM" id="SSF51419">
    <property type="entry name" value="PLP-binding barrel"/>
    <property type="match status" value="1"/>
</dbReference>
<dbReference type="Pfam" id="PF01168">
    <property type="entry name" value="Ala_racemase_N"/>
    <property type="match status" value="1"/>
</dbReference>
<dbReference type="InterPro" id="IPR001608">
    <property type="entry name" value="Ala_racemase_N"/>
</dbReference>
<protein>
    <submittedName>
        <fullName evidence="2">Alanine racemase, N-terminal domain protein</fullName>
    </submittedName>
</protein>
<dbReference type="AlphaFoldDB" id="A0A127PYC9"/>
<dbReference type="KEGG" id="cpra:CPter91_0206"/>
<dbReference type="Gene3D" id="3.20.20.10">
    <property type="entry name" value="Alanine racemase"/>
    <property type="match status" value="1"/>
</dbReference>
<name>A0A127PYC9_9BURK</name>
<dbReference type="InterPro" id="IPR051466">
    <property type="entry name" value="D-amino_acid_metab_enzyme"/>
</dbReference>
<dbReference type="Proteomes" id="UP000074561">
    <property type="component" value="Chromosome"/>
</dbReference>
<evidence type="ECO:0000313" key="2">
    <source>
        <dbReference type="EMBL" id="AMP02605.1"/>
    </source>
</evidence>
<sequence>MMPVPFWPTDTGAPHDLYFSAINAELRRHGPAHPCLLIDLDRLDQNLAMVRQALAPGKSLRIVAKSLPSLPLLDYVMKAAGSNRLMAFHQPFLSEEAKRFPQADILLGKPMPVRAAAAFYDQLRGSFDPARQLQWLIDTPQRLAQYLALAQERGLRMRINIELDVGLHRGGVAQEQVLLSMLDMIERNPAQLTLGGFMGYEPHVAKLPRIFGTPAQLHEKVMQRYQALKDVAASAYPRLLDSGLTLNAGGSMSYRLYEKQSLINDVSVGSALVKPADFDLGLLAGHQPAMFIATPVLKKLDGTTIPGTDWVGKLGAWWNPNRRRTYFLYGGHWLARYESPRGLLEHPMMGYSTNQQFVNGSAATALAPDDYVFLRPTQSEAVMLQFGALVILRQGRIVDYWPVLGSSDPGPRPDSDSSTKTINVEIASHA</sequence>
<dbReference type="EMBL" id="CP013234">
    <property type="protein sequence ID" value="AMP02605.1"/>
    <property type="molecule type" value="Genomic_DNA"/>
</dbReference>